<dbReference type="RefSeq" id="WP_151971375.1">
    <property type="nucleotide sequence ID" value="NZ_AP019860.1"/>
</dbReference>
<dbReference type="GO" id="GO:0032993">
    <property type="term" value="C:protein-DNA complex"/>
    <property type="evidence" value="ECO:0007669"/>
    <property type="project" value="TreeGrafter"/>
</dbReference>
<dbReference type="GO" id="GO:0008725">
    <property type="term" value="F:DNA-3-methyladenine glycosylase activity"/>
    <property type="evidence" value="ECO:0007669"/>
    <property type="project" value="TreeGrafter"/>
</dbReference>
<evidence type="ECO:0000256" key="9">
    <source>
        <dbReference type="ARBA" id="ARBA00049348"/>
    </source>
</evidence>
<name>A0A5S9ISJ4_UABAM</name>
<dbReference type="SUPFAM" id="SSF46767">
    <property type="entry name" value="Methylated DNA-protein cysteine methyltransferase, C-terminal domain"/>
    <property type="match status" value="1"/>
</dbReference>
<evidence type="ECO:0000256" key="2">
    <source>
        <dbReference type="ARBA" id="ARBA00001286"/>
    </source>
</evidence>
<dbReference type="Gene3D" id="1.10.10.10">
    <property type="entry name" value="Winged helix-like DNA-binding domain superfamily/Winged helix DNA-binding domain"/>
    <property type="match status" value="1"/>
</dbReference>
<dbReference type="Gene3D" id="1.10.340.30">
    <property type="entry name" value="Hypothetical protein, domain 2"/>
    <property type="match status" value="1"/>
</dbReference>
<dbReference type="PANTHER" id="PTHR43003:SF5">
    <property type="entry name" value="DNA-3-METHYLADENINE GLYCOSYLASE"/>
    <property type="match status" value="1"/>
</dbReference>
<dbReference type="PANTHER" id="PTHR43003">
    <property type="entry name" value="DNA-3-METHYLADENINE GLYCOSYLASE"/>
    <property type="match status" value="1"/>
</dbReference>
<dbReference type="InterPro" id="IPR003265">
    <property type="entry name" value="HhH-GPD_domain"/>
</dbReference>
<evidence type="ECO:0000313" key="12">
    <source>
        <dbReference type="Proteomes" id="UP000326354"/>
    </source>
</evidence>
<organism evidence="11 12">
    <name type="scientific">Uabimicrobium amorphum</name>
    <dbReference type="NCBI Taxonomy" id="2596890"/>
    <lineage>
        <taxon>Bacteria</taxon>
        <taxon>Pseudomonadati</taxon>
        <taxon>Planctomycetota</taxon>
        <taxon>Candidatus Uabimicrobiia</taxon>
        <taxon>Candidatus Uabimicrobiales</taxon>
        <taxon>Candidatus Uabimicrobiaceae</taxon>
        <taxon>Candidatus Uabimicrobium</taxon>
    </lineage>
</organism>
<dbReference type="GO" id="GO:0006285">
    <property type="term" value="P:base-excision repair, AP site formation"/>
    <property type="evidence" value="ECO:0007669"/>
    <property type="project" value="TreeGrafter"/>
</dbReference>
<dbReference type="EMBL" id="AP019860">
    <property type="protein sequence ID" value="BBM87353.1"/>
    <property type="molecule type" value="Genomic_DNA"/>
</dbReference>
<accession>A0A5S9ISJ4</accession>
<dbReference type="Proteomes" id="UP000326354">
    <property type="component" value="Chromosome"/>
</dbReference>
<evidence type="ECO:0000256" key="1">
    <source>
        <dbReference type="ARBA" id="ARBA00000086"/>
    </source>
</evidence>
<dbReference type="InterPro" id="IPR000035">
    <property type="entry name" value="Alkylbase_DNA_glycsylse_CS"/>
</dbReference>
<dbReference type="SMART" id="SM00478">
    <property type="entry name" value="ENDO3c"/>
    <property type="match status" value="1"/>
</dbReference>
<evidence type="ECO:0000256" key="8">
    <source>
        <dbReference type="ARBA" id="ARBA00023204"/>
    </source>
</evidence>
<evidence type="ECO:0000256" key="4">
    <source>
        <dbReference type="ARBA" id="ARBA00012000"/>
    </source>
</evidence>
<dbReference type="InterPro" id="IPR036217">
    <property type="entry name" value="MethylDNA_cys_MeTrfase_DNAb"/>
</dbReference>
<dbReference type="GO" id="GO:0032259">
    <property type="term" value="P:methylation"/>
    <property type="evidence" value="ECO:0007669"/>
    <property type="project" value="UniProtKB-KW"/>
</dbReference>
<comment type="similarity">
    <text evidence="3">Belongs to the alkylbase DNA glycosidase AlkA family.</text>
</comment>
<evidence type="ECO:0000256" key="7">
    <source>
        <dbReference type="ARBA" id="ARBA00022763"/>
    </source>
</evidence>
<gene>
    <name evidence="11" type="ORF">UABAM_05762</name>
</gene>
<evidence type="ECO:0000313" key="11">
    <source>
        <dbReference type="EMBL" id="BBM87353.1"/>
    </source>
</evidence>
<proteinExistence type="inferred from homology"/>
<reference evidence="11 12" key="1">
    <citation type="submission" date="2019-08" db="EMBL/GenBank/DDBJ databases">
        <title>Complete genome sequence of Candidatus Uab amorphum.</title>
        <authorList>
            <person name="Shiratori T."/>
            <person name="Suzuki S."/>
            <person name="Kakizawa Y."/>
            <person name="Ishida K."/>
        </authorList>
    </citation>
    <scope>NUCLEOTIDE SEQUENCE [LARGE SCALE GENOMIC DNA]</scope>
    <source>
        <strain evidence="11 12">SRT547</strain>
    </source>
</reference>
<dbReference type="FunFam" id="1.10.340.30:FF:000004">
    <property type="entry name" value="DNA-3-methyladenine glycosylase II"/>
    <property type="match status" value="1"/>
</dbReference>
<keyword evidence="6" id="KW-0808">Transferase</keyword>
<evidence type="ECO:0000259" key="10">
    <source>
        <dbReference type="SMART" id="SM00478"/>
    </source>
</evidence>
<keyword evidence="5" id="KW-0489">Methyltransferase</keyword>
<dbReference type="GO" id="GO:0003908">
    <property type="term" value="F:methylated-DNA-[protein]-cysteine S-methyltransferase activity"/>
    <property type="evidence" value="ECO:0007669"/>
    <property type="project" value="UniProtKB-EC"/>
</dbReference>
<dbReference type="SUPFAM" id="SSF48150">
    <property type="entry name" value="DNA-glycosylase"/>
    <property type="match status" value="1"/>
</dbReference>
<comment type="catalytic activity">
    <reaction evidence="1">
        <text>Hydrolysis of alkylated DNA, releasing 3-methyladenine, 3-methylguanine, 7-methylguanine and 7-methyladenine.</text>
        <dbReference type="EC" id="3.2.2.21"/>
    </reaction>
</comment>
<dbReference type="Pfam" id="PF01035">
    <property type="entry name" value="DNA_binding_1"/>
    <property type="match status" value="1"/>
</dbReference>
<dbReference type="GO" id="GO:0032131">
    <property type="term" value="F:alkylated DNA binding"/>
    <property type="evidence" value="ECO:0007669"/>
    <property type="project" value="TreeGrafter"/>
</dbReference>
<dbReference type="AlphaFoldDB" id="A0A5S9ISJ4"/>
<dbReference type="GO" id="GO:0043916">
    <property type="term" value="F:DNA-7-methylguanine glycosylase activity"/>
    <property type="evidence" value="ECO:0007669"/>
    <property type="project" value="TreeGrafter"/>
</dbReference>
<dbReference type="OrthoDB" id="9785929at2"/>
<dbReference type="InterPro" id="IPR001497">
    <property type="entry name" value="MethylDNA_cys_MeTrfase_AS"/>
</dbReference>
<evidence type="ECO:0000256" key="3">
    <source>
        <dbReference type="ARBA" id="ARBA00010817"/>
    </source>
</evidence>
<keyword evidence="8" id="KW-0234">DNA repair</keyword>
<evidence type="ECO:0000256" key="5">
    <source>
        <dbReference type="ARBA" id="ARBA00022603"/>
    </source>
</evidence>
<dbReference type="GO" id="GO:0006307">
    <property type="term" value="P:DNA alkylation repair"/>
    <property type="evidence" value="ECO:0007669"/>
    <property type="project" value="TreeGrafter"/>
</dbReference>
<dbReference type="PROSITE" id="PS00374">
    <property type="entry name" value="MGMT"/>
    <property type="match status" value="1"/>
</dbReference>
<dbReference type="InterPro" id="IPR051912">
    <property type="entry name" value="Alkylbase_DNA_Glycosylase/TA"/>
</dbReference>
<protein>
    <recommendedName>
        <fullName evidence="4">DNA-3-methyladenine glycosylase II</fullName>
        <ecNumber evidence="4">3.2.2.21</ecNumber>
    </recommendedName>
</protein>
<dbReference type="InterPro" id="IPR014048">
    <property type="entry name" value="MethylDNA_cys_MeTrfase_DNA-bd"/>
</dbReference>
<dbReference type="InterPro" id="IPR036388">
    <property type="entry name" value="WH-like_DNA-bd_sf"/>
</dbReference>
<keyword evidence="7" id="KW-0227">DNA damage</keyword>
<dbReference type="NCBIfam" id="TIGR00589">
    <property type="entry name" value="ogt"/>
    <property type="match status" value="1"/>
</dbReference>
<feature type="domain" description="HhH-GPD" evidence="10">
    <location>
        <begin position="210"/>
        <end position="366"/>
    </location>
</feature>
<comment type="catalytic activity">
    <reaction evidence="2">
        <text>a 4-O-methyl-thymidine in DNA + L-cysteinyl-[protein] = a thymidine in DNA + S-methyl-L-cysteinyl-[protein]</text>
        <dbReference type="Rhea" id="RHEA:53428"/>
        <dbReference type="Rhea" id="RHEA-COMP:10131"/>
        <dbReference type="Rhea" id="RHEA-COMP:10132"/>
        <dbReference type="Rhea" id="RHEA-COMP:13555"/>
        <dbReference type="Rhea" id="RHEA-COMP:13556"/>
        <dbReference type="ChEBI" id="CHEBI:29950"/>
        <dbReference type="ChEBI" id="CHEBI:82612"/>
        <dbReference type="ChEBI" id="CHEBI:137386"/>
        <dbReference type="ChEBI" id="CHEBI:137387"/>
        <dbReference type="EC" id="2.1.1.63"/>
    </reaction>
</comment>
<dbReference type="EC" id="3.2.2.21" evidence="4"/>
<comment type="catalytic activity">
    <reaction evidence="9">
        <text>a 6-O-methyl-2'-deoxyguanosine in DNA + L-cysteinyl-[protein] = S-methyl-L-cysteinyl-[protein] + a 2'-deoxyguanosine in DNA</text>
        <dbReference type="Rhea" id="RHEA:24000"/>
        <dbReference type="Rhea" id="RHEA-COMP:10131"/>
        <dbReference type="Rhea" id="RHEA-COMP:10132"/>
        <dbReference type="Rhea" id="RHEA-COMP:11367"/>
        <dbReference type="Rhea" id="RHEA-COMP:11368"/>
        <dbReference type="ChEBI" id="CHEBI:29950"/>
        <dbReference type="ChEBI" id="CHEBI:82612"/>
        <dbReference type="ChEBI" id="CHEBI:85445"/>
        <dbReference type="ChEBI" id="CHEBI:85448"/>
        <dbReference type="EC" id="2.1.1.63"/>
    </reaction>
</comment>
<keyword evidence="12" id="KW-1185">Reference proteome</keyword>
<dbReference type="CDD" id="cd06445">
    <property type="entry name" value="ATase"/>
    <property type="match status" value="1"/>
</dbReference>
<dbReference type="Gene3D" id="1.10.1670.40">
    <property type="match status" value="1"/>
</dbReference>
<dbReference type="PROSITE" id="PS00516">
    <property type="entry name" value="ALKYLBASE_DNA_GLYCOS"/>
    <property type="match status" value="1"/>
</dbReference>
<sequence>MPHYLFDTNIGKVVLSWQDDQLKGVALATRGLHITKSKTPTWVKDIAKKIRQHLQGKYCDFDDLPLDLSSFTEFQKMVYRGCQDIGVGETLSYGELAKVIGRPRAARAVGTALKKNLFPIVIPCHRVLAAGRKLGGFSAPGSTCTKYRLLQIEKAKVANVDEEIVRWDEGVKMLGKKDKKLKNAMQKIGTFHLEKSSAHSLFESLAMSIVFQQLATAAARAIWRRFCELFPRNIPTPKQVMRCDEETLRGAGLSRNKMLAIRDLAQKTLQGDIINDDAKLTAMTDAEIIESLTQVRGIGRWTVQMLLIFYLRRLDVFPEDDYGIRKGFAILYDLAELPTPKEMRNAAQEWQPYRSIASWYLWRLTD</sequence>
<evidence type="ECO:0000256" key="6">
    <source>
        <dbReference type="ARBA" id="ARBA00022679"/>
    </source>
</evidence>
<dbReference type="InterPro" id="IPR011257">
    <property type="entry name" value="DNA_glycosylase"/>
</dbReference>
<dbReference type="KEGG" id="uam:UABAM_05762"/>
<dbReference type="Pfam" id="PF00730">
    <property type="entry name" value="HhH-GPD"/>
    <property type="match status" value="1"/>
</dbReference>
<dbReference type="CDD" id="cd00056">
    <property type="entry name" value="ENDO3c"/>
    <property type="match status" value="1"/>
</dbReference>